<evidence type="ECO:0000313" key="1">
    <source>
        <dbReference type="EMBL" id="KAL0278180.1"/>
    </source>
</evidence>
<organism evidence="1">
    <name type="scientific">Menopon gallinae</name>
    <name type="common">poultry shaft louse</name>
    <dbReference type="NCBI Taxonomy" id="328185"/>
    <lineage>
        <taxon>Eukaryota</taxon>
        <taxon>Metazoa</taxon>
        <taxon>Ecdysozoa</taxon>
        <taxon>Arthropoda</taxon>
        <taxon>Hexapoda</taxon>
        <taxon>Insecta</taxon>
        <taxon>Pterygota</taxon>
        <taxon>Neoptera</taxon>
        <taxon>Paraneoptera</taxon>
        <taxon>Psocodea</taxon>
        <taxon>Troctomorpha</taxon>
        <taxon>Phthiraptera</taxon>
        <taxon>Amblycera</taxon>
        <taxon>Menoponidae</taxon>
        <taxon>Menopon</taxon>
    </lineage>
</organism>
<dbReference type="EMBL" id="JARGDH010000001">
    <property type="protein sequence ID" value="KAL0278180.1"/>
    <property type="molecule type" value="Genomic_DNA"/>
</dbReference>
<name>A0AAW2I743_9NEOP</name>
<dbReference type="AlphaFoldDB" id="A0AAW2I743"/>
<sequence>MSEARPGGGGGEQYYYDHPLTAATTAMLNISSASDEPNGTMGYVYDYYKLSTVPQDKDKLAEIWP</sequence>
<accession>A0AAW2I743</accession>
<reference evidence="1" key="1">
    <citation type="journal article" date="2024" name="Gigascience">
        <title>Chromosome-level genome of the poultry shaft louse Menopon gallinae provides insight into the host-switching and adaptive evolution of parasitic lice.</title>
        <authorList>
            <person name="Xu Y."/>
            <person name="Ma L."/>
            <person name="Liu S."/>
            <person name="Liang Y."/>
            <person name="Liu Q."/>
            <person name="He Z."/>
            <person name="Tian L."/>
            <person name="Duan Y."/>
            <person name="Cai W."/>
            <person name="Li H."/>
            <person name="Song F."/>
        </authorList>
    </citation>
    <scope>NUCLEOTIDE SEQUENCE</scope>
    <source>
        <strain evidence="1">Cailab_2023a</strain>
    </source>
</reference>
<comment type="caution">
    <text evidence="1">The sequence shown here is derived from an EMBL/GenBank/DDBJ whole genome shotgun (WGS) entry which is preliminary data.</text>
</comment>
<protein>
    <submittedName>
        <fullName evidence="1">Uncharacterized protein</fullName>
    </submittedName>
</protein>
<proteinExistence type="predicted"/>
<gene>
    <name evidence="1" type="ORF">PYX00_000075</name>
</gene>